<evidence type="ECO:0000313" key="2">
    <source>
        <dbReference type="EMBL" id="VDO00765.1"/>
    </source>
</evidence>
<reference evidence="2 3" key="2">
    <citation type="submission" date="2018-11" db="EMBL/GenBank/DDBJ databases">
        <authorList>
            <consortium name="Pathogen Informatics"/>
        </authorList>
    </citation>
    <scope>NUCLEOTIDE SEQUENCE [LARGE SCALE GENOMIC DNA]</scope>
</reference>
<dbReference type="InterPro" id="IPR031259">
    <property type="entry name" value="ILBP"/>
</dbReference>
<dbReference type="CDD" id="cd00742">
    <property type="entry name" value="FABP"/>
    <property type="match status" value="1"/>
</dbReference>
<protein>
    <submittedName>
        <fullName evidence="4">FABP domain-containing protein</fullName>
    </submittedName>
</protein>
<gene>
    <name evidence="2" type="ORF">HNAJ_LOCUS4905</name>
</gene>
<dbReference type="InterPro" id="IPR000463">
    <property type="entry name" value="Fatty_acid-bd"/>
</dbReference>
<comment type="similarity">
    <text evidence="1">Belongs to the calycin superfamily. Fatty-acid binding protein (FABP) family.</text>
</comment>
<dbReference type="InterPro" id="IPR012674">
    <property type="entry name" value="Calycin"/>
</dbReference>
<dbReference type="Proteomes" id="UP000278807">
    <property type="component" value="Unassembled WGS sequence"/>
</dbReference>
<dbReference type="OrthoDB" id="412780at2759"/>
<evidence type="ECO:0000256" key="1">
    <source>
        <dbReference type="ARBA" id="ARBA00008390"/>
    </source>
</evidence>
<evidence type="ECO:0000313" key="4">
    <source>
        <dbReference type="WBParaSite" id="HNAJ_0000490701-mRNA-1"/>
    </source>
</evidence>
<dbReference type="SUPFAM" id="SSF50814">
    <property type="entry name" value="Lipocalins"/>
    <property type="match status" value="1"/>
</dbReference>
<proteinExistence type="inferred from homology"/>
<sequence>MEAFLGSWKLESNEGLGELLVRMGAGILARTTMNKTKPLMIITREKGPGDPEEGEVFSIKTQSKIKSAVCTFRMGYAFDEITMDGRSVRTVFTMDGETLKQEQKGTKTTHITYSIEKDTLRMVSQI</sequence>
<dbReference type="WBParaSite" id="HNAJ_0000490701-mRNA-1">
    <property type="protein sequence ID" value="HNAJ_0000490701-mRNA-1"/>
    <property type="gene ID" value="HNAJ_0000490701"/>
</dbReference>
<dbReference type="PRINTS" id="PR00178">
    <property type="entry name" value="FATTYACIDBP"/>
</dbReference>
<evidence type="ECO:0000313" key="3">
    <source>
        <dbReference type="Proteomes" id="UP000278807"/>
    </source>
</evidence>
<dbReference type="Gene3D" id="2.40.128.20">
    <property type="match status" value="1"/>
</dbReference>
<dbReference type="EMBL" id="UZAE01003809">
    <property type="protein sequence ID" value="VDO00765.1"/>
    <property type="molecule type" value="Genomic_DNA"/>
</dbReference>
<dbReference type="STRING" id="102285.A0A0R3TCW8"/>
<keyword evidence="3" id="KW-1185">Reference proteome</keyword>
<dbReference type="GO" id="GO:0008289">
    <property type="term" value="F:lipid binding"/>
    <property type="evidence" value="ECO:0007669"/>
    <property type="project" value="UniProtKB-KW"/>
</dbReference>
<accession>A0A0R3TCW8</accession>
<organism evidence="4">
    <name type="scientific">Rodentolepis nana</name>
    <name type="common">Dwarf tapeworm</name>
    <name type="synonym">Hymenolepis nana</name>
    <dbReference type="NCBI Taxonomy" id="102285"/>
    <lineage>
        <taxon>Eukaryota</taxon>
        <taxon>Metazoa</taxon>
        <taxon>Spiralia</taxon>
        <taxon>Lophotrochozoa</taxon>
        <taxon>Platyhelminthes</taxon>
        <taxon>Cestoda</taxon>
        <taxon>Eucestoda</taxon>
        <taxon>Cyclophyllidea</taxon>
        <taxon>Hymenolepididae</taxon>
        <taxon>Rodentolepis</taxon>
    </lineage>
</organism>
<dbReference type="PANTHER" id="PTHR11955">
    <property type="entry name" value="FATTY ACID BINDING PROTEIN"/>
    <property type="match status" value="1"/>
</dbReference>
<dbReference type="AlphaFoldDB" id="A0A0R3TCW8"/>
<reference evidence="4" key="1">
    <citation type="submission" date="2017-02" db="UniProtKB">
        <authorList>
            <consortium name="WormBaseParasite"/>
        </authorList>
    </citation>
    <scope>IDENTIFICATION</scope>
</reference>
<name>A0A0R3TCW8_RODNA</name>